<evidence type="ECO:0000313" key="1">
    <source>
        <dbReference type="Proteomes" id="UP000504640"/>
    </source>
</evidence>
<protein>
    <submittedName>
        <fullName evidence="2">Uncharacterized protein LOC116553336</fullName>
    </submittedName>
</protein>
<dbReference type="GeneID" id="116553336"/>
<dbReference type="RefSeq" id="XP_032136639.1">
    <property type="nucleotide sequence ID" value="XM_032280748.1"/>
</dbReference>
<proteinExistence type="predicted"/>
<name>A0A6J3I3Y2_SAPAP</name>
<organism evidence="1 2">
    <name type="scientific">Sapajus apella</name>
    <name type="common">Brown-capped capuchin</name>
    <name type="synonym">Cebus apella</name>
    <dbReference type="NCBI Taxonomy" id="9515"/>
    <lineage>
        <taxon>Eukaryota</taxon>
        <taxon>Metazoa</taxon>
        <taxon>Chordata</taxon>
        <taxon>Craniata</taxon>
        <taxon>Vertebrata</taxon>
        <taxon>Euteleostomi</taxon>
        <taxon>Mammalia</taxon>
        <taxon>Eutheria</taxon>
        <taxon>Euarchontoglires</taxon>
        <taxon>Primates</taxon>
        <taxon>Haplorrhini</taxon>
        <taxon>Platyrrhini</taxon>
        <taxon>Cebidae</taxon>
        <taxon>Cebinae</taxon>
        <taxon>Sapajus</taxon>
    </lineage>
</organism>
<sequence>MWVGLLVSDLFINNAPSLELAFKAHHHCSTYSEPVHFTGSPREPAGFHLLAVWLFQLPEFLIWPTHRSLLKETGGTQGPAVLLGDVTRALKHRLSKCALRLASSVASSLSLYVWASCSEAGNWTLLSDGVLD</sequence>
<gene>
    <name evidence="2" type="primary">LOC116553336</name>
</gene>
<dbReference type="Proteomes" id="UP000504640">
    <property type="component" value="Unplaced"/>
</dbReference>
<keyword evidence="1" id="KW-1185">Reference proteome</keyword>
<dbReference type="AlphaFoldDB" id="A0A6J3I3Y2"/>
<accession>A0A6J3I3Y2</accession>
<evidence type="ECO:0000313" key="2">
    <source>
        <dbReference type="RefSeq" id="XP_032136639.1"/>
    </source>
</evidence>
<reference evidence="2" key="1">
    <citation type="submission" date="2025-08" db="UniProtKB">
        <authorList>
            <consortium name="RefSeq"/>
        </authorList>
    </citation>
    <scope>IDENTIFICATION</scope>
    <source>
        <tissue evidence="2">Blood</tissue>
    </source>
</reference>